<evidence type="ECO:0000313" key="2">
    <source>
        <dbReference type="EMBL" id="BAH74867.1"/>
    </source>
</evidence>
<dbReference type="EMBL" id="AP010904">
    <property type="protein sequence ID" value="BAH74867.1"/>
    <property type="molecule type" value="Genomic_DNA"/>
</dbReference>
<evidence type="ECO:0000256" key="1">
    <source>
        <dbReference type="SAM" id="MobiDB-lite"/>
    </source>
</evidence>
<accession>C4XMS6</accession>
<dbReference type="AlphaFoldDB" id="C4XMS6"/>
<evidence type="ECO:0000313" key="3">
    <source>
        <dbReference type="Proteomes" id="UP000009071"/>
    </source>
</evidence>
<feature type="region of interest" description="Disordered" evidence="1">
    <location>
        <begin position="46"/>
        <end position="142"/>
    </location>
</feature>
<gene>
    <name evidence="2" type="ordered locus">DMR_13770</name>
</gene>
<feature type="compositionally biased region" description="Basic and acidic residues" evidence="1">
    <location>
        <begin position="107"/>
        <end position="125"/>
    </location>
</feature>
<dbReference type="Proteomes" id="UP000009071">
    <property type="component" value="Chromosome"/>
</dbReference>
<protein>
    <submittedName>
        <fullName evidence="2">Uncharacterized protein</fullName>
    </submittedName>
</protein>
<name>C4XMS6_SOLM1</name>
<keyword evidence="3" id="KW-1185">Reference proteome</keyword>
<proteinExistence type="predicted"/>
<reference evidence="2 3" key="1">
    <citation type="journal article" date="2009" name="Genome Res.">
        <title>Whole genome sequence of Desulfovibrio magneticus strain RS-1 revealed common gene clusters in magnetotactic bacteria.</title>
        <authorList>
            <person name="Nakazawa H."/>
            <person name="Arakaki A."/>
            <person name="Narita-Yamada S."/>
            <person name="Yashiro I."/>
            <person name="Jinno K."/>
            <person name="Aoki N."/>
            <person name="Tsuruyama A."/>
            <person name="Okamura Y."/>
            <person name="Tanikawa S."/>
            <person name="Fujita N."/>
            <person name="Takeyama H."/>
            <person name="Matsunaga T."/>
        </authorList>
    </citation>
    <scope>NUCLEOTIDE SEQUENCE [LARGE SCALE GENOMIC DNA]</scope>
    <source>
        <strain evidence="3">ATCC 700980 / DSM 13731 / RS-1</strain>
    </source>
</reference>
<sequence>MIDNHGHKKPPCCNQTIRVGFAKLKQEAFQKHFSYYFQIIIIDKSRPRQKNSSPLPRNPRWTGVGSDAAVAVPGKLFPGPQIGAGSHSQTGRSASPGDGPAPGRSWDFVRQHQNRTDRPPGDQAKRPPPVGSGLWRGTWLRG</sequence>
<organism evidence="2 3">
    <name type="scientific">Solidesulfovibrio magneticus (strain ATCC 700980 / DSM 13731 / RS-1)</name>
    <name type="common">Desulfovibrio magneticus</name>
    <dbReference type="NCBI Taxonomy" id="573370"/>
    <lineage>
        <taxon>Bacteria</taxon>
        <taxon>Pseudomonadati</taxon>
        <taxon>Thermodesulfobacteriota</taxon>
        <taxon>Desulfovibrionia</taxon>
        <taxon>Desulfovibrionales</taxon>
        <taxon>Desulfovibrionaceae</taxon>
        <taxon>Solidesulfovibrio</taxon>
    </lineage>
</organism>
<dbReference type="HOGENOM" id="CLU_1812679_0_0_7"/>
<dbReference type="KEGG" id="dma:DMR_13770"/>